<feature type="compositionally biased region" description="Polar residues" evidence="6">
    <location>
        <begin position="817"/>
        <end position="826"/>
    </location>
</feature>
<evidence type="ECO:0000256" key="4">
    <source>
        <dbReference type="ARBA" id="ARBA00022723"/>
    </source>
</evidence>
<evidence type="ECO:0000259" key="9">
    <source>
        <dbReference type="Pfam" id="PF21423"/>
    </source>
</evidence>
<dbReference type="InterPro" id="IPR006656">
    <property type="entry name" value="Mopterin_OxRdtase"/>
</dbReference>
<keyword evidence="4" id="KW-0479">Metal-binding</keyword>
<evidence type="ECO:0000256" key="5">
    <source>
        <dbReference type="ARBA" id="ARBA00023002"/>
    </source>
</evidence>
<organism evidence="10 11">
    <name type="scientific">Geomobilimonas luticola</name>
    <dbReference type="NCBI Taxonomy" id="1114878"/>
    <lineage>
        <taxon>Bacteria</taxon>
        <taxon>Pseudomonadati</taxon>
        <taxon>Thermodesulfobacteriota</taxon>
        <taxon>Desulfuromonadia</taxon>
        <taxon>Geobacterales</taxon>
        <taxon>Geobacteraceae</taxon>
        <taxon>Geomobilimonas</taxon>
    </lineage>
</organism>
<keyword evidence="11" id="KW-1185">Reference proteome</keyword>
<dbReference type="Gene3D" id="3.40.228.10">
    <property type="entry name" value="Dimethylsulfoxide Reductase, domain 2"/>
    <property type="match status" value="2"/>
</dbReference>
<dbReference type="PANTHER" id="PTHR43742:SF10">
    <property type="entry name" value="TRIMETHYLAMINE-N-OXIDE REDUCTASE 2"/>
    <property type="match status" value="1"/>
</dbReference>
<dbReference type="Gene3D" id="2.20.25.340">
    <property type="match status" value="1"/>
</dbReference>
<dbReference type="InterPro" id="IPR009010">
    <property type="entry name" value="Asp_de-COase-like_dom_sf"/>
</dbReference>
<dbReference type="Pfam" id="PF01568">
    <property type="entry name" value="Molydop_binding"/>
    <property type="match status" value="1"/>
</dbReference>
<dbReference type="InterPro" id="IPR050612">
    <property type="entry name" value="Prok_Mopterin_Oxidored"/>
</dbReference>
<proteinExistence type="inferred from homology"/>
<dbReference type="Pfam" id="PF00384">
    <property type="entry name" value="Molybdopterin"/>
    <property type="match status" value="1"/>
</dbReference>
<dbReference type="InterPro" id="IPR049032">
    <property type="entry name" value="AhtL-like_N"/>
</dbReference>
<dbReference type="SUPFAM" id="SSF53706">
    <property type="entry name" value="Formate dehydrogenase/DMSO reductase, domains 1-3"/>
    <property type="match status" value="1"/>
</dbReference>
<evidence type="ECO:0000256" key="2">
    <source>
        <dbReference type="ARBA" id="ARBA00010312"/>
    </source>
</evidence>
<dbReference type="InterPro" id="IPR006655">
    <property type="entry name" value="Mopterin_OxRdtase_prok_CS"/>
</dbReference>
<feature type="region of interest" description="Disordered" evidence="6">
    <location>
        <begin position="804"/>
        <end position="826"/>
    </location>
</feature>
<accession>A0ABS5SFN8</accession>
<dbReference type="EMBL" id="JAHCVK010000003">
    <property type="protein sequence ID" value="MBT0653477.1"/>
    <property type="molecule type" value="Genomic_DNA"/>
</dbReference>
<dbReference type="PANTHER" id="PTHR43742">
    <property type="entry name" value="TRIMETHYLAMINE-N-OXIDE REDUCTASE"/>
    <property type="match status" value="1"/>
</dbReference>
<keyword evidence="5" id="KW-0560">Oxidoreductase</keyword>
<comment type="cofactor">
    <cofactor evidence="1">
        <name>Mo-bis(molybdopterin guanine dinucleotide)</name>
        <dbReference type="ChEBI" id="CHEBI:60539"/>
    </cofactor>
</comment>
<sequence length="861" mass="97513">MKYTTKDEQQYVNCTLSGPVRVFVKDKKIVRILPLEYTQEDDAKPWSITARGETFVRPNKAGIACWVQGSKQQVYSKDRLLTPLKRVDFDPNGERNPQNRGVSGYEPITWDEALSIVTNEIVRIKDENGPSAIAVTGSSHDSWGNIGYRMSALERFWNLVGCTWIDHDPDSWQGSYWGAIHAWGFHWRLGQPPAFDLLGDTFENTDMIVFWSSDPNTTSGDYAWNETDHWRFHMKKLGIKFVFIDPHCNYTSVIDGDKWIKPKPGTDTAMALAIAYTWIKEGTYDKEYIASHTVGFDKWESYLMGNEDGVAKTPEWAAEKTGVEANIIKALAREWASKRTTLAGGGRSGMGHIMRSSYGHEWSRAMVLLMGMQGLGKPGVNYYSTTGGAPADWEFFFPGYADGGISGGSAGPKDLGPRGFPKRATASQIRQRINRACLPECVISPPQTWRGVYGYYGQSAQQQLTECTFPFPGYSEIKMIYRQGASYIGTMMETNRFARMYRDPKLEFVVNQTIYNEPEAKFADIIFPVCTNFERYDIGEWAKISGYSNKLSPTNARVVVFQQKCIEPRGESKPDYQIFALLAERLGIGEMFTEGHPDEMSWIKRMYEVSDLPKVISWEKFLKKGYYIIPPKMDKKPTPALRWFYDQRPIDIPDRPMSTDRPTNATEGLSRLSTPTGKIEFESQLLKKFDPNDNERPPVPHYVPSWEGSESTEILKKYPLQLISPHPRFTFHSQHDGKTLWNDEIPHHRRLINGYRYWVIRINPADAARYGIKENDLVKVWNDRGVVLCAANVTERIREGAVHSYSSGGGYDPQGEPGNNATIDKGGTINQLTSSRFLSKNCAGMAPGSCLVEIAKWTEGV</sequence>
<evidence type="ECO:0000259" key="7">
    <source>
        <dbReference type="Pfam" id="PF00384"/>
    </source>
</evidence>
<keyword evidence="3" id="KW-0500">Molybdenum</keyword>
<comment type="similarity">
    <text evidence="2">Belongs to the prokaryotic molybdopterin-containing oxidoreductase family.</text>
</comment>
<feature type="domain" description="Molybdopterin dinucleotide-binding" evidence="8">
    <location>
        <begin position="720"/>
        <end position="836"/>
    </location>
</feature>
<dbReference type="Proteomes" id="UP000756860">
    <property type="component" value="Unassembled WGS sequence"/>
</dbReference>
<evidence type="ECO:0000256" key="3">
    <source>
        <dbReference type="ARBA" id="ARBA00022505"/>
    </source>
</evidence>
<dbReference type="RefSeq" id="WP_214175470.1">
    <property type="nucleotide sequence ID" value="NZ_JAHCVK010000003.1"/>
</dbReference>
<dbReference type="Gene3D" id="3.40.50.740">
    <property type="match status" value="2"/>
</dbReference>
<dbReference type="InterPro" id="IPR006657">
    <property type="entry name" value="MoPterin_dinucl-bd_dom"/>
</dbReference>
<feature type="domain" description="Molybdopterin oxidoreductase" evidence="7">
    <location>
        <begin position="79"/>
        <end position="585"/>
    </location>
</feature>
<evidence type="ECO:0000256" key="1">
    <source>
        <dbReference type="ARBA" id="ARBA00001942"/>
    </source>
</evidence>
<gene>
    <name evidence="10" type="ORF">KI810_10455</name>
</gene>
<reference evidence="10 11" key="1">
    <citation type="submission" date="2021-05" db="EMBL/GenBank/DDBJ databases">
        <title>The draft genome of Geobacter luticola JCM 17780.</title>
        <authorList>
            <person name="Xu Z."/>
            <person name="Masuda Y."/>
            <person name="Itoh H."/>
            <person name="Senoo K."/>
        </authorList>
    </citation>
    <scope>NUCLEOTIDE SEQUENCE [LARGE SCALE GENOMIC DNA]</scope>
    <source>
        <strain evidence="10 11">JCM 17780</strain>
    </source>
</reference>
<dbReference type="Gene3D" id="2.40.40.20">
    <property type="match status" value="1"/>
</dbReference>
<name>A0ABS5SFN8_9BACT</name>
<comment type="caution">
    <text evidence="10">The sequence shown here is derived from an EMBL/GenBank/DDBJ whole genome shotgun (WGS) entry which is preliminary data.</text>
</comment>
<evidence type="ECO:0000313" key="10">
    <source>
        <dbReference type="EMBL" id="MBT0653477.1"/>
    </source>
</evidence>
<feature type="domain" description="Pyrogallol hydroxytransferase large subunit-like N-terminal" evidence="9">
    <location>
        <begin position="18"/>
        <end position="71"/>
    </location>
</feature>
<dbReference type="Gene3D" id="3.90.55.10">
    <property type="entry name" value="Dimethylsulfoxide Reductase, domain 3"/>
    <property type="match status" value="1"/>
</dbReference>
<evidence type="ECO:0000259" key="8">
    <source>
        <dbReference type="Pfam" id="PF01568"/>
    </source>
</evidence>
<evidence type="ECO:0000256" key="6">
    <source>
        <dbReference type="SAM" id="MobiDB-lite"/>
    </source>
</evidence>
<protein>
    <submittedName>
        <fullName evidence="10">Molybdopterin-dependent oxidoreductase</fullName>
    </submittedName>
</protein>
<evidence type="ECO:0000313" key="11">
    <source>
        <dbReference type="Proteomes" id="UP000756860"/>
    </source>
</evidence>
<dbReference type="PROSITE" id="PS00932">
    <property type="entry name" value="MOLYBDOPTERIN_PROK_3"/>
    <property type="match status" value="1"/>
</dbReference>
<dbReference type="SUPFAM" id="SSF50692">
    <property type="entry name" value="ADC-like"/>
    <property type="match status" value="1"/>
</dbReference>
<dbReference type="Pfam" id="PF21423">
    <property type="entry name" value="AhtL-like_1st"/>
    <property type="match status" value="1"/>
</dbReference>